<dbReference type="InterPro" id="IPR027027">
    <property type="entry name" value="GOSR2/Membrin/Bos1"/>
</dbReference>
<accession>A0A0D2WHT7</accession>
<evidence type="ECO:0000256" key="9">
    <source>
        <dbReference type="SAM" id="Coils"/>
    </source>
</evidence>
<keyword evidence="2" id="KW-0813">Transport</keyword>
<dbReference type="Gene3D" id="1.20.5.110">
    <property type="match status" value="1"/>
</dbReference>
<dbReference type="GO" id="GO:0042147">
    <property type="term" value="P:retrograde transport, endosome to Golgi"/>
    <property type="evidence" value="ECO:0007669"/>
    <property type="project" value="TreeGrafter"/>
</dbReference>
<dbReference type="eggNOG" id="KOG1666">
    <property type="taxonomic scope" value="Eukaryota"/>
</dbReference>
<dbReference type="FunFam" id="1.20.58.400:FF:000001">
    <property type="entry name" value="Vesicle transport through interaction with t-SNAREs homolog 1A"/>
    <property type="match status" value="1"/>
</dbReference>
<sequence length="224" mass="25689">MTDSFTQFEREFGTLTADLIRRISSEIPNATGDVRRGLIRRAQQELREVQELVTSMDLELREIVASERTKYKNRVTSYKAEAERIERDLRKAEISVDGGMAARDELLRHDELTTSLDQRQAYASSTQRISRTSEKLVEGQRMLQETTEMGANVMVELDRQGKVIEGASNKVHDVDSSLARSMRLLKSMSRRLVQNKVLLFGIIFVLIGIIFLALFFKFFYNSDS</sequence>
<dbReference type="GO" id="GO:0005484">
    <property type="term" value="F:SNAP receptor activity"/>
    <property type="evidence" value="ECO:0007669"/>
    <property type="project" value="InterPro"/>
</dbReference>
<dbReference type="EMBL" id="KE346360">
    <property type="protein sequence ID" value="KJE89245.1"/>
    <property type="molecule type" value="Genomic_DNA"/>
</dbReference>
<keyword evidence="3 10" id="KW-0812">Transmembrane</keyword>
<gene>
    <name evidence="12" type="ORF">CAOG_000756</name>
</gene>
<dbReference type="InterPro" id="IPR038407">
    <property type="entry name" value="v-SNARE_N_sf"/>
</dbReference>
<dbReference type="Pfam" id="PF12352">
    <property type="entry name" value="V-SNARE_C"/>
    <property type="match status" value="1"/>
</dbReference>
<dbReference type="RefSeq" id="XP_004365627.1">
    <property type="nucleotide sequence ID" value="XM_004365570.2"/>
</dbReference>
<dbReference type="GO" id="GO:0031201">
    <property type="term" value="C:SNARE complex"/>
    <property type="evidence" value="ECO:0007669"/>
    <property type="project" value="TreeGrafter"/>
</dbReference>
<dbReference type="GO" id="GO:0005829">
    <property type="term" value="C:cytosol"/>
    <property type="evidence" value="ECO:0007669"/>
    <property type="project" value="GOC"/>
</dbReference>
<dbReference type="GO" id="GO:0000149">
    <property type="term" value="F:SNARE binding"/>
    <property type="evidence" value="ECO:0007669"/>
    <property type="project" value="TreeGrafter"/>
</dbReference>
<organism evidence="12 13">
    <name type="scientific">Capsaspora owczarzaki (strain ATCC 30864)</name>
    <dbReference type="NCBI Taxonomy" id="595528"/>
    <lineage>
        <taxon>Eukaryota</taxon>
        <taxon>Filasterea</taxon>
        <taxon>Capsaspora</taxon>
    </lineage>
</organism>
<evidence type="ECO:0000256" key="5">
    <source>
        <dbReference type="ARBA" id="ARBA00022989"/>
    </source>
</evidence>
<dbReference type="SUPFAM" id="SSF47661">
    <property type="entry name" value="t-snare proteins"/>
    <property type="match status" value="1"/>
</dbReference>
<dbReference type="InterPro" id="IPR007705">
    <property type="entry name" value="Vesicle_trsprt_v-SNARE_N"/>
</dbReference>
<dbReference type="PIRSF" id="PIRSF028865">
    <property type="entry name" value="Membrin-2"/>
    <property type="match status" value="1"/>
</dbReference>
<dbReference type="Gene3D" id="1.20.58.400">
    <property type="entry name" value="t-snare proteins"/>
    <property type="match status" value="1"/>
</dbReference>
<dbReference type="GO" id="GO:0048280">
    <property type="term" value="P:vesicle fusion with Golgi apparatus"/>
    <property type="evidence" value="ECO:0007669"/>
    <property type="project" value="TreeGrafter"/>
</dbReference>
<dbReference type="Proteomes" id="UP000008743">
    <property type="component" value="Unassembled WGS sequence"/>
</dbReference>
<dbReference type="PANTHER" id="PTHR21230:SF26">
    <property type="entry name" value="VESICLE TRANSPORT THROUGH INTERACTION WITH T-SNARES HOMOLOG 1A"/>
    <property type="match status" value="1"/>
</dbReference>
<keyword evidence="7 10" id="KW-0472">Membrane</keyword>
<dbReference type="GO" id="GO:0005789">
    <property type="term" value="C:endoplasmic reticulum membrane"/>
    <property type="evidence" value="ECO:0007669"/>
    <property type="project" value="TreeGrafter"/>
</dbReference>
<comment type="subcellular location">
    <subcellularLocation>
        <location evidence="8">Prevacuolar compartment membrane</location>
        <topology evidence="8">Single-pass type IV membrane protein</topology>
    </subcellularLocation>
</comment>
<evidence type="ECO:0000256" key="2">
    <source>
        <dbReference type="ARBA" id="ARBA00022448"/>
    </source>
</evidence>
<evidence type="ECO:0000256" key="3">
    <source>
        <dbReference type="ARBA" id="ARBA00022692"/>
    </source>
</evidence>
<evidence type="ECO:0000256" key="4">
    <source>
        <dbReference type="ARBA" id="ARBA00022927"/>
    </source>
</evidence>
<dbReference type="InterPro" id="IPR000727">
    <property type="entry name" value="T_SNARE_dom"/>
</dbReference>
<keyword evidence="13" id="KW-1185">Reference proteome</keyword>
<evidence type="ECO:0000256" key="10">
    <source>
        <dbReference type="SAM" id="Phobius"/>
    </source>
</evidence>
<dbReference type="FunFam" id="1.20.5.110:FF:000002">
    <property type="entry name" value="Vesicle transport through interaction with t-SNAREsB"/>
    <property type="match status" value="1"/>
</dbReference>
<dbReference type="GO" id="GO:0005794">
    <property type="term" value="C:Golgi apparatus"/>
    <property type="evidence" value="ECO:0007669"/>
    <property type="project" value="InterPro"/>
</dbReference>
<dbReference type="SUPFAM" id="SSF58038">
    <property type="entry name" value="SNARE fusion complex"/>
    <property type="match status" value="1"/>
</dbReference>
<dbReference type="GO" id="GO:0006891">
    <property type="term" value="P:intra-Golgi vesicle-mediated transport"/>
    <property type="evidence" value="ECO:0007669"/>
    <property type="project" value="TreeGrafter"/>
</dbReference>
<dbReference type="CDD" id="cd15862">
    <property type="entry name" value="SNARE_Vti1"/>
    <property type="match status" value="1"/>
</dbReference>
<evidence type="ECO:0000313" key="12">
    <source>
        <dbReference type="EMBL" id="KJE89245.1"/>
    </source>
</evidence>
<dbReference type="OrthoDB" id="430637at2759"/>
<dbReference type="PROSITE" id="PS50192">
    <property type="entry name" value="T_SNARE"/>
    <property type="match status" value="1"/>
</dbReference>
<reference evidence="13" key="1">
    <citation type="submission" date="2011-02" db="EMBL/GenBank/DDBJ databases">
        <title>The Genome Sequence of Capsaspora owczarzaki ATCC 30864.</title>
        <authorList>
            <person name="Russ C."/>
            <person name="Cuomo C."/>
            <person name="Burger G."/>
            <person name="Gray M.W."/>
            <person name="Holland P.W.H."/>
            <person name="King N."/>
            <person name="Lang F.B.F."/>
            <person name="Roger A.J."/>
            <person name="Ruiz-Trillo I."/>
            <person name="Young S.K."/>
            <person name="Zeng Q."/>
            <person name="Gargeya S."/>
            <person name="Alvarado L."/>
            <person name="Berlin A."/>
            <person name="Chapman S.B."/>
            <person name="Chen Z."/>
            <person name="Freedman E."/>
            <person name="Gellesch M."/>
            <person name="Goldberg J."/>
            <person name="Griggs A."/>
            <person name="Gujja S."/>
            <person name="Heilman E."/>
            <person name="Heiman D."/>
            <person name="Howarth C."/>
            <person name="Mehta T."/>
            <person name="Neiman D."/>
            <person name="Pearson M."/>
            <person name="Roberts A."/>
            <person name="Saif S."/>
            <person name="Shea T."/>
            <person name="Shenoy N."/>
            <person name="Sisk P."/>
            <person name="Stolte C."/>
            <person name="Sykes S."/>
            <person name="White J."/>
            <person name="Yandava C."/>
            <person name="Haas B."/>
            <person name="Nusbaum C."/>
            <person name="Birren B."/>
        </authorList>
    </citation>
    <scope>NUCLEOTIDE SEQUENCE</scope>
    <source>
        <strain evidence="13">ATCC 30864</strain>
    </source>
</reference>
<dbReference type="SMART" id="SM00397">
    <property type="entry name" value="t_SNARE"/>
    <property type="match status" value="1"/>
</dbReference>
<dbReference type="GO" id="GO:0012507">
    <property type="term" value="C:ER to Golgi transport vesicle membrane"/>
    <property type="evidence" value="ECO:0007669"/>
    <property type="project" value="TreeGrafter"/>
</dbReference>
<dbReference type="PANTHER" id="PTHR21230">
    <property type="entry name" value="VESICLE TRANSPORT V-SNARE PROTEIN VTI1-RELATED"/>
    <property type="match status" value="1"/>
</dbReference>
<feature type="coiled-coil region" evidence="9">
    <location>
        <begin position="39"/>
        <end position="95"/>
    </location>
</feature>
<evidence type="ECO:0000256" key="1">
    <source>
        <dbReference type="ARBA" id="ARBA00006108"/>
    </source>
</evidence>
<dbReference type="GO" id="GO:0006886">
    <property type="term" value="P:intracellular protein transport"/>
    <property type="evidence" value="ECO:0007669"/>
    <property type="project" value="InterPro"/>
</dbReference>
<name>A0A0D2WHT7_CAPO3</name>
<evidence type="ECO:0000256" key="6">
    <source>
        <dbReference type="ARBA" id="ARBA00023054"/>
    </source>
</evidence>
<comment type="similarity">
    <text evidence="1">Belongs to the VTI1 family.</text>
</comment>
<evidence type="ECO:0000256" key="7">
    <source>
        <dbReference type="ARBA" id="ARBA00023136"/>
    </source>
</evidence>
<keyword evidence="6 9" id="KW-0175">Coiled coil</keyword>
<dbReference type="Pfam" id="PF05008">
    <property type="entry name" value="V-SNARE"/>
    <property type="match status" value="1"/>
</dbReference>
<dbReference type="AlphaFoldDB" id="A0A0D2WHT7"/>
<dbReference type="GO" id="GO:0016236">
    <property type="term" value="P:macroautophagy"/>
    <property type="evidence" value="ECO:0007669"/>
    <property type="project" value="TreeGrafter"/>
</dbReference>
<evidence type="ECO:0000313" key="13">
    <source>
        <dbReference type="Proteomes" id="UP000008743"/>
    </source>
</evidence>
<evidence type="ECO:0000256" key="8">
    <source>
        <dbReference type="ARBA" id="ARBA00060376"/>
    </source>
</evidence>
<dbReference type="GO" id="GO:0006896">
    <property type="term" value="P:Golgi to vacuole transport"/>
    <property type="evidence" value="ECO:0007669"/>
    <property type="project" value="TreeGrafter"/>
</dbReference>
<dbReference type="GO" id="GO:0031902">
    <property type="term" value="C:late endosome membrane"/>
    <property type="evidence" value="ECO:0007669"/>
    <property type="project" value="TreeGrafter"/>
</dbReference>
<dbReference type="InterPro" id="IPR010989">
    <property type="entry name" value="SNARE"/>
</dbReference>
<feature type="domain" description="T-SNARE coiled-coil homology" evidence="11">
    <location>
        <begin position="126"/>
        <end position="188"/>
    </location>
</feature>
<keyword evidence="5 10" id="KW-1133">Transmembrane helix</keyword>
<keyword evidence="4" id="KW-0653">Protein transport</keyword>
<protein>
    <recommendedName>
        <fullName evidence="11">t-SNARE coiled-coil homology domain-containing protein</fullName>
    </recommendedName>
</protein>
<evidence type="ECO:0000259" key="11">
    <source>
        <dbReference type="PROSITE" id="PS50192"/>
    </source>
</evidence>
<proteinExistence type="inferred from homology"/>
<dbReference type="OMA" id="YESEFTH"/>
<feature type="transmembrane region" description="Helical" evidence="10">
    <location>
        <begin position="197"/>
        <end position="220"/>
    </location>
</feature>